<dbReference type="OrthoDB" id="5993839at2"/>
<evidence type="ECO:0000313" key="2">
    <source>
        <dbReference type="EMBL" id="PPU97455.1"/>
    </source>
</evidence>
<organism evidence="2 3">
    <name type="scientific">Xanthomonas hyacinthi</name>
    <dbReference type="NCBI Taxonomy" id="56455"/>
    <lineage>
        <taxon>Bacteria</taxon>
        <taxon>Pseudomonadati</taxon>
        <taxon>Pseudomonadota</taxon>
        <taxon>Gammaproteobacteria</taxon>
        <taxon>Lysobacterales</taxon>
        <taxon>Lysobacteraceae</taxon>
        <taxon>Xanthomonas</taxon>
    </lineage>
</organism>
<evidence type="ECO:0000256" key="1">
    <source>
        <dbReference type="SAM" id="SignalP"/>
    </source>
</evidence>
<sequence length="394" mass="42868">MRSFSAPLSVRTAWRCGVVLLLLLTATAAAEPQRVAGDGFDARAFARSQRRTYEVQDFSERYRATLEIEDNSETFHPGIVRVFARGSATPLIEVASPELVLDIDAKGGKAKANVLELPYGKQSVLIYADFNFDGIKDLALMDGQNSCYHGPSYQVYVGTAHGFEPSRGFTALAQNNCGLFEVDAQARELHTMTKDGCCWHQSAVYTVRDGAPLLERELVEDATGASSRLTQETRYRDQGGKRVAEKHYLWNEDGGTALGARKILLEFRLAPSGKRIVVFANQGDGAAGTPYYAAIGAQQRVELLYPDDAQEGLDFDAARQVLRFDRGDTSYRIVGNAQGVPQRMEVVVRGKVQPLALQPGSVHGSLQAVAQALRAAERATPTRRTGAGTRAGAP</sequence>
<feature type="chain" id="PRO_5015517503" description="VCBS repeat-containing protein" evidence="1">
    <location>
        <begin position="31"/>
        <end position="394"/>
    </location>
</feature>
<name>A0A2S7EWD3_9XANT</name>
<proteinExistence type="predicted"/>
<evidence type="ECO:0000313" key="3">
    <source>
        <dbReference type="Proteomes" id="UP000238261"/>
    </source>
</evidence>
<comment type="caution">
    <text evidence="2">The sequence shown here is derived from an EMBL/GenBank/DDBJ whole genome shotgun (WGS) entry which is preliminary data.</text>
</comment>
<dbReference type="Proteomes" id="UP000238261">
    <property type="component" value="Unassembled WGS sequence"/>
</dbReference>
<dbReference type="EMBL" id="MDEG01000008">
    <property type="protein sequence ID" value="PPU97455.1"/>
    <property type="molecule type" value="Genomic_DNA"/>
</dbReference>
<evidence type="ECO:0008006" key="4">
    <source>
        <dbReference type="Google" id="ProtNLM"/>
    </source>
</evidence>
<dbReference type="AlphaFoldDB" id="A0A2S7EWD3"/>
<dbReference type="NCBIfam" id="NF047539">
    <property type="entry name" value="XAC2610_fam"/>
    <property type="match status" value="1"/>
</dbReference>
<accession>A0A2S7EWD3</accession>
<dbReference type="InterPro" id="IPR058087">
    <property type="entry name" value="XAC2610_dom"/>
</dbReference>
<reference evidence="3" key="1">
    <citation type="submission" date="2016-08" db="EMBL/GenBank/DDBJ databases">
        <authorList>
            <person name="Merda D."/>
            <person name="Briand M."/>
            <person name="Taghouti G."/>
            <person name="Carrere S."/>
            <person name="Gouzy J."/>
            <person name="Portier P."/>
            <person name="Jacques M.-A."/>
            <person name="Fischer-Le Saux M."/>
        </authorList>
    </citation>
    <scope>NUCLEOTIDE SEQUENCE [LARGE SCALE GENOMIC DNA]</scope>
    <source>
        <strain evidence="3">CFBP1156</strain>
    </source>
</reference>
<dbReference type="RefSeq" id="WP_046977826.1">
    <property type="nucleotide sequence ID" value="NZ_CP043476.1"/>
</dbReference>
<keyword evidence="3" id="KW-1185">Reference proteome</keyword>
<keyword evidence="1" id="KW-0732">Signal</keyword>
<protein>
    <recommendedName>
        <fullName evidence="4">VCBS repeat-containing protein</fullName>
    </recommendedName>
</protein>
<gene>
    <name evidence="2" type="ORF">XhyaCFBP1156_10675</name>
</gene>
<feature type="signal peptide" evidence="1">
    <location>
        <begin position="1"/>
        <end position="30"/>
    </location>
</feature>